<dbReference type="GO" id="GO:0005737">
    <property type="term" value="C:cytoplasm"/>
    <property type="evidence" value="ECO:0007669"/>
    <property type="project" value="TreeGrafter"/>
</dbReference>
<feature type="compositionally biased region" description="Basic and acidic residues" evidence="4">
    <location>
        <begin position="147"/>
        <end position="156"/>
    </location>
</feature>
<dbReference type="SUPFAM" id="SSF55120">
    <property type="entry name" value="Pseudouridine synthase"/>
    <property type="match status" value="1"/>
</dbReference>
<feature type="domain" description="Pseudouridine synthase I TruA alpha/beta" evidence="5">
    <location>
        <begin position="422"/>
        <end position="573"/>
    </location>
</feature>
<evidence type="ECO:0000313" key="6">
    <source>
        <dbReference type="EMBL" id="KIV95251.1"/>
    </source>
</evidence>
<dbReference type="GO" id="GO:1990481">
    <property type="term" value="P:mRNA pseudouridine synthesis"/>
    <property type="evidence" value="ECO:0007669"/>
    <property type="project" value="TreeGrafter"/>
</dbReference>
<dbReference type="PANTHER" id="PTHR11142">
    <property type="entry name" value="PSEUDOURIDYLATE SYNTHASE"/>
    <property type="match status" value="1"/>
</dbReference>
<dbReference type="RefSeq" id="XP_016226825.1">
    <property type="nucleotide sequence ID" value="XM_016367307.1"/>
</dbReference>
<evidence type="ECO:0000259" key="5">
    <source>
        <dbReference type="Pfam" id="PF01416"/>
    </source>
</evidence>
<reference evidence="6 7" key="1">
    <citation type="submission" date="2015-01" db="EMBL/GenBank/DDBJ databases">
        <title>The Genome Sequence of Exophiala mesophila CBS40295.</title>
        <authorList>
            <consortium name="The Broad Institute Genomics Platform"/>
            <person name="Cuomo C."/>
            <person name="de Hoog S."/>
            <person name="Gorbushina A."/>
            <person name="Stielow B."/>
            <person name="Teixiera M."/>
            <person name="Abouelleil A."/>
            <person name="Chapman S.B."/>
            <person name="Priest M."/>
            <person name="Young S.K."/>
            <person name="Wortman J."/>
            <person name="Nusbaum C."/>
            <person name="Birren B."/>
        </authorList>
    </citation>
    <scope>NUCLEOTIDE SEQUENCE [LARGE SCALE GENOMIC DNA]</scope>
    <source>
        <strain evidence="6 7">CBS 40295</strain>
    </source>
</reference>
<feature type="compositionally biased region" description="Acidic residues" evidence="4">
    <location>
        <begin position="730"/>
        <end position="745"/>
    </location>
</feature>
<dbReference type="OrthoDB" id="25767at2759"/>
<feature type="region of interest" description="Disordered" evidence="4">
    <location>
        <begin position="100"/>
        <end position="119"/>
    </location>
</feature>
<organism evidence="6 7">
    <name type="scientific">Exophiala mesophila</name>
    <name type="common">Black yeast-like fungus</name>
    <dbReference type="NCBI Taxonomy" id="212818"/>
    <lineage>
        <taxon>Eukaryota</taxon>
        <taxon>Fungi</taxon>
        <taxon>Dikarya</taxon>
        <taxon>Ascomycota</taxon>
        <taxon>Pezizomycotina</taxon>
        <taxon>Eurotiomycetes</taxon>
        <taxon>Chaetothyriomycetidae</taxon>
        <taxon>Chaetothyriales</taxon>
        <taxon>Herpotrichiellaceae</taxon>
        <taxon>Exophiala</taxon>
    </lineage>
</organism>
<keyword evidence="2" id="KW-0819">tRNA processing</keyword>
<comment type="similarity">
    <text evidence="1">Belongs to the tRNA pseudouridine synthase TruA family.</text>
</comment>
<evidence type="ECO:0000256" key="1">
    <source>
        <dbReference type="ARBA" id="ARBA00009375"/>
    </source>
</evidence>
<keyword evidence="3" id="KW-0413">Isomerase</keyword>
<dbReference type="HAMAP" id="MF_00171">
    <property type="entry name" value="TruA"/>
    <property type="match status" value="1"/>
</dbReference>
<accession>A0A0D1Y3L7</accession>
<dbReference type="AlphaFoldDB" id="A0A0D1Y3L7"/>
<dbReference type="GO" id="GO:0031119">
    <property type="term" value="P:tRNA pseudouridine synthesis"/>
    <property type="evidence" value="ECO:0007669"/>
    <property type="project" value="TreeGrafter"/>
</dbReference>
<dbReference type="EMBL" id="KN847521">
    <property type="protein sequence ID" value="KIV95251.1"/>
    <property type="molecule type" value="Genomic_DNA"/>
</dbReference>
<protein>
    <submittedName>
        <fullName evidence="6">tRNA pseudouridine(38-40) synthase</fullName>
    </submittedName>
</protein>
<evidence type="ECO:0000256" key="4">
    <source>
        <dbReference type="SAM" id="MobiDB-lite"/>
    </source>
</evidence>
<dbReference type="InterPro" id="IPR020097">
    <property type="entry name" value="PsdUridine_synth_TruA_a/b_dom"/>
</dbReference>
<dbReference type="Proteomes" id="UP000054302">
    <property type="component" value="Unassembled WGS sequence"/>
</dbReference>
<sequence>MPPTPPIVSSCAKSAIRYKLLLHVTFVPHVHLNHSGPDRVLSKTQTSSAIITPRLSLSHQRLFHTCPHLQRKFKRRRNPLSLDEVTAAENMANYLAEKVQTGPVPLPPPPPPPDYSTYSTKDLISRITSLESQLRRKTSQYTQEQEPPERPPRPFDPDAYSSRHIALKFAYIGTNYNGYEHANGTITAKPTIEEVLWKALRKTRLISPELGSKEGASRVDESYDVVWGNERRGKLYTKANKMHLESERDKVILDLNWDGCQYSKCGRTDKGVSAFGQVIGIRVRSNRPKEVDPPTTGTKASAQDADPNDAADSDSDLPLIDTDSLTSSPSFDKPFDPIADELCYPQLLNWVLPPDIRILAWCPDPPPNFDARFSCRERRYKYFFTNPGFCPTPGTNGLRHPVTGEPGVVREGWLDLDRMREAAKKLEGVHDFRNFCKIDPAKQMPSCVRRIYHADIEEFPSPGSQFTEAPDLNSHGQTVQTGSGMVNSLMDTVGAHPKSTSHVGPKVYTFTVHGTAFLWHQVRCMVAVLFLVGQGLEDPSIVDQLFDIEKTPGRPAYEMAEDAPLVLWDCVFPDQDDGADALNWVYNGDENTLKTGTTKGDGKFGVGGTVEETWKLWRGAKMREVLTGALMDLTLSQGDGSALKRGGDRTGGAVEFKPKVGGRTGAKFRSARTFDGGDIGRVKGKYVPVMKQRPIDSLESLNHKFRLKKGWTTGVGHGDDDEGGVGVGDMEGDQVDDERLDDVSK</sequence>
<gene>
    <name evidence="6" type="ORF">PV10_02926</name>
</gene>
<dbReference type="OMA" id="SCRERRY"/>
<dbReference type="PANTHER" id="PTHR11142:SF5">
    <property type="entry name" value="TRNA PSEUDOURIDINE(38_39) SYNTHASE"/>
    <property type="match status" value="1"/>
</dbReference>
<dbReference type="GO" id="GO:0003723">
    <property type="term" value="F:RNA binding"/>
    <property type="evidence" value="ECO:0007669"/>
    <property type="project" value="InterPro"/>
</dbReference>
<dbReference type="STRING" id="212818.A0A0D1Y3L7"/>
<dbReference type="GO" id="GO:0005634">
    <property type="term" value="C:nucleus"/>
    <property type="evidence" value="ECO:0007669"/>
    <property type="project" value="TreeGrafter"/>
</dbReference>
<dbReference type="InterPro" id="IPR001406">
    <property type="entry name" value="PsdUridine_synth_TruA"/>
</dbReference>
<name>A0A0D1Y3L7_EXOME</name>
<dbReference type="GeneID" id="27320771"/>
<keyword evidence="7" id="KW-1185">Reference proteome</keyword>
<evidence type="ECO:0000313" key="7">
    <source>
        <dbReference type="Proteomes" id="UP000054302"/>
    </source>
</evidence>
<dbReference type="Gene3D" id="3.30.70.580">
    <property type="entry name" value="Pseudouridine synthase I, catalytic domain, N-terminal subdomain"/>
    <property type="match status" value="1"/>
</dbReference>
<dbReference type="InterPro" id="IPR020103">
    <property type="entry name" value="PsdUridine_synth_cat_dom_sf"/>
</dbReference>
<dbReference type="GO" id="GO:0009982">
    <property type="term" value="F:pseudouridine synthase activity"/>
    <property type="evidence" value="ECO:0007669"/>
    <property type="project" value="InterPro"/>
</dbReference>
<dbReference type="Pfam" id="PF01416">
    <property type="entry name" value="PseudoU_synth_1"/>
    <property type="match status" value="1"/>
</dbReference>
<feature type="compositionally biased region" description="Pro residues" evidence="4">
    <location>
        <begin position="104"/>
        <end position="114"/>
    </location>
</feature>
<proteinExistence type="inferred from homology"/>
<dbReference type="Gene3D" id="3.30.70.660">
    <property type="entry name" value="Pseudouridine synthase I, catalytic domain, C-terminal subdomain"/>
    <property type="match status" value="1"/>
</dbReference>
<feature type="region of interest" description="Disordered" evidence="4">
    <location>
        <begin position="285"/>
        <end position="328"/>
    </location>
</feature>
<dbReference type="VEuPathDB" id="FungiDB:PV10_02926"/>
<feature type="compositionally biased region" description="Acidic residues" evidence="4">
    <location>
        <begin position="306"/>
        <end position="315"/>
    </location>
</feature>
<dbReference type="HOGENOM" id="CLU_014673_2_3_1"/>
<dbReference type="InterPro" id="IPR020094">
    <property type="entry name" value="TruA/RsuA/RluB/E/F_N"/>
</dbReference>
<feature type="region of interest" description="Disordered" evidence="4">
    <location>
        <begin position="712"/>
        <end position="745"/>
    </location>
</feature>
<evidence type="ECO:0000256" key="2">
    <source>
        <dbReference type="ARBA" id="ARBA00022694"/>
    </source>
</evidence>
<dbReference type="InterPro" id="IPR020095">
    <property type="entry name" value="PsdUridine_synth_TruA_C"/>
</dbReference>
<feature type="region of interest" description="Disordered" evidence="4">
    <location>
        <begin position="134"/>
        <end position="158"/>
    </location>
</feature>
<evidence type="ECO:0000256" key="3">
    <source>
        <dbReference type="ARBA" id="ARBA00023235"/>
    </source>
</evidence>